<dbReference type="AlphaFoldDB" id="A0AAE4ASE5"/>
<proteinExistence type="predicted"/>
<sequence length="300" mass="32950">MASDRSGLSAQGEGQAALASARSVAATMPDLLVEARRVAATVAMGWHGRRRAGPGETFWEFRPFETGEPAHRVDWRRSARDDALFVREQEWEAAHTVWLSVDRSPSMAFGSKLSPVTKRDRAVVLTLALADLLARGGERIGLIGGMRPTASRDAAERVADALMHLAPSSALPETEQVRRFSDVVVVGDLLDPLDEIDAWMHKLAGTGARAHLVQVLDPVEETFPFGGRAEFRDPEAGTTLLVGRAERWRGDYRRVLEAHREALADRCRRLGWTFLVHHTDRSAAEPLLALRARMAAGGKP</sequence>
<comment type="caution">
    <text evidence="2">The sequence shown here is derived from an EMBL/GenBank/DDBJ whole genome shotgun (WGS) entry which is preliminary data.</text>
</comment>
<evidence type="ECO:0000259" key="1">
    <source>
        <dbReference type="Pfam" id="PF01882"/>
    </source>
</evidence>
<feature type="domain" description="DUF58" evidence="1">
    <location>
        <begin position="60"/>
        <end position="261"/>
    </location>
</feature>
<dbReference type="PANTHER" id="PTHR33608:SF6">
    <property type="entry name" value="BLL2464 PROTEIN"/>
    <property type="match status" value="1"/>
</dbReference>
<name>A0AAE4ASE5_9HYPH</name>
<evidence type="ECO:0000313" key="2">
    <source>
        <dbReference type="EMBL" id="MDQ0313889.1"/>
    </source>
</evidence>
<reference evidence="2" key="1">
    <citation type="submission" date="2023-07" db="EMBL/GenBank/DDBJ databases">
        <title>Genomic Encyclopedia of Type Strains, Phase IV (KMG-IV): sequencing the most valuable type-strain genomes for metagenomic binning, comparative biology and taxonomic classification.</title>
        <authorList>
            <person name="Goeker M."/>
        </authorList>
    </citation>
    <scope>NUCLEOTIDE SEQUENCE</scope>
    <source>
        <strain evidence="2">DSM 21202</strain>
    </source>
</reference>
<keyword evidence="3" id="KW-1185">Reference proteome</keyword>
<dbReference type="InterPro" id="IPR002881">
    <property type="entry name" value="DUF58"/>
</dbReference>
<organism evidence="2 3">
    <name type="scientific">Amorphus orientalis</name>
    <dbReference type="NCBI Taxonomy" id="649198"/>
    <lineage>
        <taxon>Bacteria</taxon>
        <taxon>Pseudomonadati</taxon>
        <taxon>Pseudomonadota</taxon>
        <taxon>Alphaproteobacteria</taxon>
        <taxon>Hyphomicrobiales</taxon>
        <taxon>Amorphaceae</taxon>
        <taxon>Amorphus</taxon>
    </lineage>
</organism>
<evidence type="ECO:0000313" key="3">
    <source>
        <dbReference type="Proteomes" id="UP001229244"/>
    </source>
</evidence>
<dbReference type="Pfam" id="PF01882">
    <property type="entry name" value="DUF58"/>
    <property type="match status" value="1"/>
</dbReference>
<protein>
    <submittedName>
        <fullName evidence="2">Uncharacterized protein (DUF58 family)</fullName>
    </submittedName>
</protein>
<gene>
    <name evidence="2" type="ORF">J2S73_000326</name>
</gene>
<accession>A0AAE4ASE5</accession>
<dbReference type="Proteomes" id="UP001229244">
    <property type="component" value="Unassembled WGS sequence"/>
</dbReference>
<dbReference type="EMBL" id="JAUSUL010000001">
    <property type="protein sequence ID" value="MDQ0313889.1"/>
    <property type="molecule type" value="Genomic_DNA"/>
</dbReference>
<dbReference type="PANTHER" id="PTHR33608">
    <property type="entry name" value="BLL2464 PROTEIN"/>
    <property type="match status" value="1"/>
</dbReference>
<dbReference type="RefSeq" id="WP_306883680.1">
    <property type="nucleotide sequence ID" value="NZ_JAUSUL010000001.1"/>
</dbReference>